<name>A0A1F7VDY3_9BACT</name>
<dbReference type="GO" id="GO:0005524">
    <property type="term" value="F:ATP binding"/>
    <property type="evidence" value="ECO:0007669"/>
    <property type="project" value="UniProtKB-KW"/>
</dbReference>
<dbReference type="GO" id="GO:0005829">
    <property type="term" value="C:cytosol"/>
    <property type="evidence" value="ECO:0007669"/>
    <property type="project" value="TreeGrafter"/>
</dbReference>
<dbReference type="AlphaFoldDB" id="A0A1F7VDY3"/>
<dbReference type="InterPro" id="IPR036393">
    <property type="entry name" value="AceGlu_kinase-like_sf"/>
</dbReference>
<keyword evidence="1 8" id="KW-0963">Cytoplasm</keyword>
<dbReference type="SUPFAM" id="SSF88697">
    <property type="entry name" value="PUA domain-like"/>
    <property type="match status" value="1"/>
</dbReference>
<feature type="binding site" evidence="8">
    <location>
        <position position="137"/>
    </location>
    <ligand>
        <name>substrate</name>
    </ligand>
</feature>
<dbReference type="InterPro" id="IPR015947">
    <property type="entry name" value="PUA-like_sf"/>
</dbReference>
<evidence type="ECO:0000259" key="9">
    <source>
        <dbReference type="SMART" id="SM00359"/>
    </source>
</evidence>
<dbReference type="Pfam" id="PF01472">
    <property type="entry name" value="PUA"/>
    <property type="match status" value="1"/>
</dbReference>
<organism evidence="10 11">
    <name type="scientific">Candidatus Uhrbacteria bacterium RIFCSPLOWO2_02_FULL_49_11</name>
    <dbReference type="NCBI Taxonomy" id="1802409"/>
    <lineage>
        <taxon>Bacteria</taxon>
        <taxon>Candidatus Uhriibacteriota</taxon>
    </lineage>
</organism>
<accession>A0A1F7VDY3</accession>
<dbReference type="InterPro" id="IPR001048">
    <property type="entry name" value="Asp/Glu/Uridylate_kinase"/>
</dbReference>
<comment type="subcellular location">
    <subcellularLocation>
        <location evidence="8">Cytoplasm</location>
    </subcellularLocation>
</comment>
<dbReference type="GO" id="GO:0003723">
    <property type="term" value="F:RNA binding"/>
    <property type="evidence" value="ECO:0007669"/>
    <property type="project" value="InterPro"/>
</dbReference>
<evidence type="ECO:0000256" key="7">
    <source>
        <dbReference type="ARBA" id="ARBA00022840"/>
    </source>
</evidence>
<dbReference type="InterPro" id="IPR001057">
    <property type="entry name" value="Glu/AcGlu_kinase"/>
</dbReference>
<reference evidence="10 11" key="1">
    <citation type="journal article" date="2016" name="Nat. Commun.">
        <title>Thousands of microbial genomes shed light on interconnected biogeochemical processes in an aquifer system.</title>
        <authorList>
            <person name="Anantharaman K."/>
            <person name="Brown C.T."/>
            <person name="Hug L.A."/>
            <person name="Sharon I."/>
            <person name="Castelle C.J."/>
            <person name="Probst A.J."/>
            <person name="Thomas B.C."/>
            <person name="Singh A."/>
            <person name="Wilkins M.J."/>
            <person name="Karaoz U."/>
            <person name="Brodie E.L."/>
            <person name="Williams K.H."/>
            <person name="Hubbard S.S."/>
            <person name="Banfield J.F."/>
        </authorList>
    </citation>
    <scope>NUCLEOTIDE SEQUENCE [LARGE SCALE GENOMIC DNA]</scope>
</reference>
<evidence type="ECO:0000313" key="10">
    <source>
        <dbReference type="EMBL" id="OGL88726.1"/>
    </source>
</evidence>
<evidence type="ECO:0000256" key="5">
    <source>
        <dbReference type="ARBA" id="ARBA00022741"/>
    </source>
</evidence>
<feature type="binding site" evidence="8">
    <location>
        <position position="12"/>
    </location>
    <ligand>
        <name>ATP</name>
        <dbReference type="ChEBI" id="CHEBI:30616"/>
    </ligand>
</feature>
<dbReference type="PRINTS" id="PR00474">
    <property type="entry name" value="GLU5KINASE"/>
</dbReference>
<dbReference type="InterPro" id="IPR002478">
    <property type="entry name" value="PUA"/>
</dbReference>
<comment type="similarity">
    <text evidence="8">Belongs to the glutamate 5-kinase family.</text>
</comment>
<evidence type="ECO:0000256" key="3">
    <source>
        <dbReference type="ARBA" id="ARBA00022650"/>
    </source>
</evidence>
<protein>
    <recommendedName>
        <fullName evidence="8">Glutamate 5-kinase</fullName>
        <ecNumber evidence="8">2.7.2.11</ecNumber>
    </recommendedName>
    <alternativeName>
        <fullName evidence="8">Gamma-glutamyl kinase</fullName>
        <shortName evidence="8">GK</shortName>
    </alternativeName>
</protein>
<dbReference type="Proteomes" id="UP000178264">
    <property type="component" value="Unassembled WGS sequence"/>
</dbReference>
<dbReference type="PANTHER" id="PTHR43654">
    <property type="entry name" value="GLUTAMATE 5-KINASE"/>
    <property type="match status" value="1"/>
</dbReference>
<dbReference type="InterPro" id="IPR041739">
    <property type="entry name" value="G5K_ProB"/>
</dbReference>
<keyword evidence="4 8" id="KW-0808">Transferase</keyword>
<gene>
    <name evidence="8" type="primary">proB</name>
    <name evidence="10" type="ORF">A3I42_01695</name>
</gene>
<dbReference type="GO" id="GO:0055129">
    <property type="term" value="P:L-proline biosynthetic process"/>
    <property type="evidence" value="ECO:0007669"/>
    <property type="project" value="UniProtKB-UniRule"/>
</dbReference>
<feature type="domain" description="PUA" evidence="9">
    <location>
        <begin position="279"/>
        <end position="361"/>
    </location>
</feature>
<dbReference type="FunFam" id="3.40.1160.10:FF:000006">
    <property type="entry name" value="Glutamate 5-kinase"/>
    <property type="match status" value="1"/>
</dbReference>
<comment type="catalytic activity">
    <reaction evidence="8">
        <text>L-glutamate + ATP = L-glutamyl 5-phosphate + ADP</text>
        <dbReference type="Rhea" id="RHEA:14877"/>
        <dbReference type="ChEBI" id="CHEBI:29985"/>
        <dbReference type="ChEBI" id="CHEBI:30616"/>
        <dbReference type="ChEBI" id="CHEBI:58274"/>
        <dbReference type="ChEBI" id="CHEBI:456216"/>
        <dbReference type="EC" id="2.7.2.11"/>
    </reaction>
</comment>
<comment type="function">
    <text evidence="8">Catalyzes the transfer of a phosphate group to glutamate to form L-glutamate 5-phosphate.</text>
</comment>
<dbReference type="EC" id="2.7.2.11" evidence="8"/>
<feature type="binding site" evidence="8">
    <location>
        <position position="152"/>
    </location>
    <ligand>
        <name>substrate</name>
    </ligand>
</feature>
<evidence type="ECO:0000256" key="2">
    <source>
        <dbReference type="ARBA" id="ARBA00022605"/>
    </source>
</evidence>
<dbReference type="HAMAP" id="MF_00456">
    <property type="entry name" value="ProB"/>
    <property type="match status" value="1"/>
</dbReference>
<dbReference type="EMBL" id="MGER01000015">
    <property type="protein sequence ID" value="OGL88726.1"/>
    <property type="molecule type" value="Genomic_DNA"/>
</dbReference>
<dbReference type="PANTHER" id="PTHR43654:SF1">
    <property type="entry name" value="ISOPENTENYL PHOSPHATE KINASE"/>
    <property type="match status" value="1"/>
</dbReference>
<dbReference type="Gene3D" id="2.30.130.10">
    <property type="entry name" value="PUA domain"/>
    <property type="match status" value="1"/>
</dbReference>
<evidence type="ECO:0000256" key="1">
    <source>
        <dbReference type="ARBA" id="ARBA00022490"/>
    </source>
</evidence>
<keyword evidence="2 8" id="KW-0028">Amino-acid biosynthesis</keyword>
<dbReference type="PIRSF" id="PIRSF000729">
    <property type="entry name" value="GK"/>
    <property type="match status" value="1"/>
</dbReference>
<feature type="binding site" evidence="8">
    <location>
        <position position="52"/>
    </location>
    <ligand>
        <name>substrate</name>
    </ligand>
</feature>
<dbReference type="Gene3D" id="3.40.1160.10">
    <property type="entry name" value="Acetylglutamate kinase-like"/>
    <property type="match status" value="1"/>
</dbReference>
<evidence type="ECO:0000256" key="8">
    <source>
        <dbReference type="HAMAP-Rule" id="MF_00456"/>
    </source>
</evidence>
<dbReference type="UniPathway" id="UPA00098">
    <property type="reaction ID" value="UER00359"/>
</dbReference>
<proteinExistence type="inferred from homology"/>
<dbReference type="CDD" id="cd21157">
    <property type="entry name" value="PUA_G5K"/>
    <property type="match status" value="1"/>
</dbReference>
<dbReference type="CDD" id="cd04242">
    <property type="entry name" value="AAK_G5K_ProB"/>
    <property type="match status" value="1"/>
</dbReference>
<keyword evidence="6 8" id="KW-0418">Kinase</keyword>
<dbReference type="Pfam" id="PF00696">
    <property type="entry name" value="AA_kinase"/>
    <property type="match status" value="1"/>
</dbReference>
<dbReference type="InterPro" id="IPR011529">
    <property type="entry name" value="Glu_5kinase"/>
</dbReference>
<evidence type="ECO:0000313" key="11">
    <source>
        <dbReference type="Proteomes" id="UP000178264"/>
    </source>
</evidence>
<dbReference type="SUPFAM" id="SSF53633">
    <property type="entry name" value="Carbamate kinase-like"/>
    <property type="match status" value="1"/>
</dbReference>
<evidence type="ECO:0000256" key="6">
    <source>
        <dbReference type="ARBA" id="ARBA00022777"/>
    </source>
</evidence>
<dbReference type="InterPro" id="IPR005715">
    <property type="entry name" value="Glu_5kinase/COase_Synthase"/>
</dbReference>
<dbReference type="PROSITE" id="PS50890">
    <property type="entry name" value="PUA"/>
    <property type="match status" value="1"/>
</dbReference>
<dbReference type="SMART" id="SM00359">
    <property type="entry name" value="PUA"/>
    <property type="match status" value="1"/>
</dbReference>
<dbReference type="NCBIfam" id="TIGR01027">
    <property type="entry name" value="proB"/>
    <property type="match status" value="1"/>
</dbReference>
<evidence type="ECO:0000256" key="4">
    <source>
        <dbReference type="ARBA" id="ARBA00022679"/>
    </source>
</evidence>
<keyword evidence="5 8" id="KW-0547">Nucleotide-binding</keyword>
<comment type="caution">
    <text evidence="10">The sequence shown here is derived from an EMBL/GenBank/DDBJ whole genome shotgun (WGS) entry which is preliminary data.</text>
</comment>
<keyword evidence="7 8" id="KW-0067">ATP-binding</keyword>
<keyword evidence="3 8" id="KW-0641">Proline biosynthesis</keyword>
<dbReference type="InterPro" id="IPR036974">
    <property type="entry name" value="PUA_sf"/>
</dbReference>
<sequence length="377" mass="39951">MPLQNYKRVVIKIGTSVLTAPDGKLDTKQLASSFEDLARVIAQGIEAVLVTSGAVAMGKSALRALPRNEHGRQACAAIGQPLLMHAYGELAAHHRLTIAQLLITREDFDDRARYLNIRNTLHALLNMNVLPIINENDVVAAEVVGGDAFGGNDAVAAMVGLLIDADLLLILGETDGVLDAPPEIGRAKRIPVVKQINEELLSVVGKDSPLGRGGMKRKLEAAKLATHSGIETIIANGRQEGVITNIILYAADTGTRVLPAQEAHSSRDRWLIGGVVQKGSVTVDANAAKALQKGKSLLPIGILEVQGNFGRGEAIRVLDERGASIAVGLANYASGDLNKIKRLPSSEIETLLGYSAGDEAIHKDNLALTNSTLTYGK</sequence>
<comment type="caution">
    <text evidence="8">Lacks conserved residue(s) required for the propagation of feature annotation.</text>
</comment>
<comment type="pathway">
    <text evidence="8">Amino-acid biosynthesis; L-proline biosynthesis; L-glutamate 5-semialdehyde from L-glutamate: step 1/2.</text>
</comment>
<dbReference type="GO" id="GO:0004349">
    <property type="term" value="F:glutamate 5-kinase activity"/>
    <property type="evidence" value="ECO:0007669"/>
    <property type="project" value="UniProtKB-UniRule"/>
</dbReference>